<keyword evidence="3" id="KW-1185">Reference proteome</keyword>
<name>A0ABR9WQL6_9FLAO</name>
<reference evidence="2 3" key="1">
    <citation type="submission" date="2020-10" db="EMBL/GenBank/DDBJ databases">
        <title>The genome sequence of Flavobacterium aquaticum 1Y8A.</title>
        <authorList>
            <person name="Liu Y."/>
        </authorList>
    </citation>
    <scope>NUCLEOTIDE SEQUENCE [LARGE SCALE GENOMIC DNA]</scope>
    <source>
        <strain evidence="2 3">1Y8A</strain>
    </source>
</reference>
<organism evidence="2 3">
    <name type="scientific">Flavobacterium proteolyticum</name>
    <dbReference type="NCBI Taxonomy" id="2911683"/>
    <lineage>
        <taxon>Bacteria</taxon>
        <taxon>Pseudomonadati</taxon>
        <taxon>Bacteroidota</taxon>
        <taxon>Flavobacteriia</taxon>
        <taxon>Flavobacteriales</taxon>
        <taxon>Flavobacteriaceae</taxon>
        <taxon>Flavobacterium</taxon>
    </lineage>
</organism>
<evidence type="ECO:0000313" key="2">
    <source>
        <dbReference type="EMBL" id="MBE9576192.1"/>
    </source>
</evidence>
<evidence type="ECO:0000256" key="1">
    <source>
        <dbReference type="SAM" id="Phobius"/>
    </source>
</evidence>
<dbReference type="RefSeq" id="WP_194094591.1">
    <property type="nucleotide sequence ID" value="NZ_JADFTZ010000002.1"/>
</dbReference>
<gene>
    <name evidence="2" type="ORF">IM755_05660</name>
</gene>
<comment type="caution">
    <text evidence="2">The sequence shown here is derived from an EMBL/GenBank/DDBJ whole genome shotgun (WGS) entry which is preliminary data.</text>
</comment>
<evidence type="ECO:0000313" key="3">
    <source>
        <dbReference type="Proteomes" id="UP000656274"/>
    </source>
</evidence>
<sequence length="241" mass="28456">MKLKFIFFYFILFLQLDVCFSQVQIDSAVIESTAYESRKFGNLKAKYSDSDFNYIEKPVKVDTNAWDRFWNAVGRFLSNLFDFGNGPNSLSGLEIAMKVIAILIILFVVYLIVKTIINKEGGWIFSKSSNKITISETIEENIHSLDFNTLITKIKNEKNYRLATRYYYLWLLKTLSDRNIIEWDIEKTNGDYLNEISNLELKNEFQFLSYVYEYSWYGEFNLNETDFEKTEIAFLKLITKK</sequence>
<feature type="transmembrane region" description="Helical" evidence="1">
    <location>
        <begin position="95"/>
        <end position="113"/>
    </location>
</feature>
<proteinExistence type="predicted"/>
<dbReference type="EMBL" id="JADFTZ010000002">
    <property type="protein sequence ID" value="MBE9576192.1"/>
    <property type="molecule type" value="Genomic_DNA"/>
</dbReference>
<protein>
    <submittedName>
        <fullName evidence="2">DUF4129 domain-containing protein</fullName>
    </submittedName>
</protein>
<keyword evidence="1" id="KW-0812">Transmembrane</keyword>
<keyword evidence="1" id="KW-1133">Transmembrane helix</keyword>
<accession>A0ABR9WQL6</accession>
<dbReference type="Proteomes" id="UP000656274">
    <property type="component" value="Unassembled WGS sequence"/>
</dbReference>
<keyword evidence="1" id="KW-0472">Membrane</keyword>